<evidence type="ECO:0000256" key="3">
    <source>
        <dbReference type="ARBA" id="ARBA00023125"/>
    </source>
</evidence>
<dbReference type="InterPro" id="IPR050950">
    <property type="entry name" value="HTH-type_LysR_regulators"/>
</dbReference>
<dbReference type="EMBL" id="JAQQEZ010000023">
    <property type="protein sequence ID" value="MFM0004788.1"/>
    <property type="molecule type" value="Genomic_DNA"/>
</dbReference>
<dbReference type="Pfam" id="PF00126">
    <property type="entry name" value="HTH_1"/>
    <property type="match status" value="1"/>
</dbReference>
<evidence type="ECO:0000256" key="1">
    <source>
        <dbReference type="ARBA" id="ARBA00009437"/>
    </source>
</evidence>
<dbReference type="InterPro" id="IPR036390">
    <property type="entry name" value="WH_DNA-bd_sf"/>
</dbReference>
<feature type="domain" description="HTH lysR-type" evidence="5">
    <location>
        <begin position="3"/>
        <end position="60"/>
    </location>
</feature>
<comment type="similarity">
    <text evidence="1">Belongs to the LysR transcriptional regulatory family.</text>
</comment>
<dbReference type="Gene3D" id="3.40.190.290">
    <property type="match status" value="1"/>
</dbReference>
<evidence type="ECO:0000256" key="2">
    <source>
        <dbReference type="ARBA" id="ARBA00023015"/>
    </source>
</evidence>
<keyword evidence="7" id="KW-1185">Reference proteome</keyword>
<sequence>MRIDLYTLQLFVAVMETKSLTQAAAREHIAVSAISKRMSDLEAMLNQRLFERRPTRLEPTRAAHVLLRHANTIRRNIQQLEVEMTDLSEEVRGTVRIAASIAVVTQYLPQQLRTFSGLHPGVSVELTDSLSPHAIKLVADGQADIGIFGDPFAANGLSTLPYNEERLVAVLPVGHELLARPSLSFAEMLPFEFVCLRSESSLSTLLFAAAARLDRQISRRVQVSGNEAVCCMVEMGMGISVLPAPWLERHPSFAGVETRPLDEPWAQRHLHLCFNGDRHTLNVPTQLLVEHLRKAD</sequence>
<dbReference type="InterPro" id="IPR000847">
    <property type="entry name" value="LysR_HTH_N"/>
</dbReference>
<dbReference type="RefSeq" id="WP_132379930.1">
    <property type="nucleotide sequence ID" value="NZ_JAQQEZ010000023.1"/>
</dbReference>
<name>A0ABW9AXZ7_9BURK</name>
<dbReference type="InterPro" id="IPR005119">
    <property type="entry name" value="LysR_subst-bd"/>
</dbReference>
<protein>
    <submittedName>
        <fullName evidence="6">LysR family transcriptional regulator</fullName>
    </submittedName>
</protein>
<dbReference type="InterPro" id="IPR036388">
    <property type="entry name" value="WH-like_DNA-bd_sf"/>
</dbReference>
<evidence type="ECO:0000256" key="4">
    <source>
        <dbReference type="ARBA" id="ARBA00023163"/>
    </source>
</evidence>
<evidence type="ECO:0000313" key="7">
    <source>
        <dbReference type="Proteomes" id="UP001629230"/>
    </source>
</evidence>
<dbReference type="SUPFAM" id="SSF46785">
    <property type="entry name" value="Winged helix' DNA-binding domain"/>
    <property type="match status" value="1"/>
</dbReference>
<reference evidence="6 7" key="1">
    <citation type="journal article" date="2024" name="Chem. Sci.">
        <title>Discovery of megapolipeptins by genome mining of a Burkholderiales bacteria collection.</title>
        <authorList>
            <person name="Paulo B.S."/>
            <person name="Recchia M.J.J."/>
            <person name="Lee S."/>
            <person name="Fergusson C.H."/>
            <person name="Romanowski S.B."/>
            <person name="Hernandez A."/>
            <person name="Krull N."/>
            <person name="Liu D.Y."/>
            <person name="Cavanagh H."/>
            <person name="Bos A."/>
            <person name="Gray C.A."/>
            <person name="Murphy B.T."/>
            <person name="Linington R.G."/>
            <person name="Eustaquio A.S."/>
        </authorList>
    </citation>
    <scope>NUCLEOTIDE SEQUENCE [LARGE SCALE GENOMIC DNA]</scope>
    <source>
        <strain evidence="6 7">RL17-350-BIC-A</strain>
    </source>
</reference>
<keyword evidence="2" id="KW-0805">Transcription regulation</keyword>
<dbReference type="PROSITE" id="PS50931">
    <property type="entry name" value="HTH_LYSR"/>
    <property type="match status" value="1"/>
</dbReference>
<keyword evidence="4" id="KW-0804">Transcription</keyword>
<comment type="caution">
    <text evidence="6">The sequence shown here is derived from an EMBL/GenBank/DDBJ whole genome shotgun (WGS) entry which is preliminary data.</text>
</comment>
<proteinExistence type="inferred from homology"/>
<dbReference type="PANTHER" id="PTHR30419">
    <property type="entry name" value="HTH-TYPE TRANSCRIPTIONAL REGULATOR YBHD"/>
    <property type="match status" value="1"/>
</dbReference>
<dbReference type="Gene3D" id="1.10.10.10">
    <property type="entry name" value="Winged helix-like DNA-binding domain superfamily/Winged helix DNA-binding domain"/>
    <property type="match status" value="1"/>
</dbReference>
<organism evidence="6 7">
    <name type="scientific">Paraburkholderia dipogonis</name>
    <dbReference type="NCBI Taxonomy" id="1211383"/>
    <lineage>
        <taxon>Bacteria</taxon>
        <taxon>Pseudomonadati</taxon>
        <taxon>Pseudomonadota</taxon>
        <taxon>Betaproteobacteria</taxon>
        <taxon>Burkholderiales</taxon>
        <taxon>Burkholderiaceae</taxon>
        <taxon>Paraburkholderia</taxon>
    </lineage>
</organism>
<gene>
    <name evidence="6" type="ORF">PQR57_27655</name>
</gene>
<dbReference type="Proteomes" id="UP001629230">
    <property type="component" value="Unassembled WGS sequence"/>
</dbReference>
<keyword evidence="3" id="KW-0238">DNA-binding</keyword>
<dbReference type="Pfam" id="PF03466">
    <property type="entry name" value="LysR_substrate"/>
    <property type="match status" value="1"/>
</dbReference>
<evidence type="ECO:0000259" key="5">
    <source>
        <dbReference type="PROSITE" id="PS50931"/>
    </source>
</evidence>
<evidence type="ECO:0000313" key="6">
    <source>
        <dbReference type="EMBL" id="MFM0004788.1"/>
    </source>
</evidence>
<dbReference type="PANTHER" id="PTHR30419:SF2">
    <property type="entry name" value="LYSR FAMILY TRANSCRIPTIONAL REGULATOR"/>
    <property type="match status" value="1"/>
</dbReference>
<dbReference type="SUPFAM" id="SSF53850">
    <property type="entry name" value="Periplasmic binding protein-like II"/>
    <property type="match status" value="1"/>
</dbReference>
<accession>A0ABW9AXZ7</accession>